<feature type="region of interest" description="Disordered" evidence="9">
    <location>
        <begin position="138"/>
        <end position="199"/>
    </location>
</feature>
<comment type="caution">
    <text evidence="11">The sequence shown here is derived from an EMBL/GenBank/DDBJ whole genome shotgun (WGS) entry which is preliminary data.</text>
</comment>
<dbReference type="AlphaFoldDB" id="A0A1Z5JF65"/>
<evidence type="ECO:0000256" key="3">
    <source>
        <dbReference type="ARBA" id="ARBA00022664"/>
    </source>
</evidence>
<evidence type="ECO:0000256" key="8">
    <source>
        <dbReference type="RuleBase" id="RU364036"/>
    </source>
</evidence>
<comment type="subcellular location">
    <subcellularLocation>
        <location evidence="1 8">Nucleus</location>
    </subcellularLocation>
</comment>
<evidence type="ECO:0000256" key="5">
    <source>
        <dbReference type="ARBA" id="ARBA00023187"/>
    </source>
</evidence>
<evidence type="ECO:0000259" key="10">
    <source>
        <dbReference type="PROSITE" id="PS50102"/>
    </source>
</evidence>
<sequence>MDNSPLTSTQLILPPPPRAPDLIFSAEDKKLYWDRSHYDSPEAQMKALSSSSTLYVGNVAFSTRTAHIRSHFSQLGPVKQIHMGLDRNKKMPCGFCFVEYYSREDALAAVSLLSSTKLDGQVIRVELDSGFIPGRQFGRGVKGGQVRHDRKAEAARKRERNDYNPSEEPRESTEPGAENFNGSREDDDDMEPSNKRMRM</sequence>
<dbReference type="GO" id="GO:0005634">
    <property type="term" value="C:nucleus"/>
    <property type="evidence" value="ECO:0007669"/>
    <property type="project" value="UniProtKB-SubCell"/>
</dbReference>
<dbReference type="Pfam" id="PF00076">
    <property type="entry name" value="RRM_1"/>
    <property type="match status" value="1"/>
</dbReference>
<dbReference type="PANTHER" id="PTHR18847:SF0">
    <property type="entry name" value="NUCLEAR CAP-BINDING PROTEIN SUBUNIT 2"/>
    <property type="match status" value="1"/>
</dbReference>
<evidence type="ECO:0000256" key="6">
    <source>
        <dbReference type="ARBA" id="ARBA00023242"/>
    </source>
</evidence>
<proteinExistence type="inferred from homology"/>
<keyword evidence="5 8" id="KW-0508">mRNA splicing</keyword>
<dbReference type="GO" id="GO:0005846">
    <property type="term" value="C:nuclear cap binding complex"/>
    <property type="evidence" value="ECO:0007669"/>
    <property type="project" value="InterPro"/>
</dbReference>
<name>A0A1Z5JF65_FISSO</name>
<feature type="compositionally biased region" description="Basic and acidic residues" evidence="9">
    <location>
        <begin position="146"/>
        <end position="173"/>
    </location>
</feature>
<evidence type="ECO:0000313" key="12">
    <source>
        <dbReference type="Proteomes" id="UP000198406"/>
    </source>
</evidence>
<dbReference type="InterPro" id="IPR027157">
    <property type="entry name" value="NCBP2"/>
</dbReference>
<reference evidence="11 12" key="1">
    <citation type="journal article" date="2015" name="Plant Cell">
        <title>Oil accumulation by the oleaginous diatom Fistulifera solaris as revealed by the genome and transcriptome.</title>
        <authorList>
            <person name="Tanaka T."/>
            <person name="Maeda Y."/>
            <person name="Veluchamy A."/>
            <person name="Tanaka M."/>
            <person name="Abida H."/>
            <person name="Marechal E."/>
            <person name="Bowler C."/>
            <person name="Muto M."/>
            <person name="Sunaga Y."/>
            <person name="Tanaka M."/>
            <person name="Yoshino T."/>
            <person name="Taniguchi T."/>
            <person name="Fukuda Y."/>
            <person name="Nemoto M."/>
            <person name="Matsumoto M."/>
            <person name="Wong P.S."/>
            <person name="Aburatani S."/>
            <person name="Fujibuchi W."/>
        </authorList>
    </citation>
    <scope>NUCLEOTIDE SEQUENCE [LARGE SCALE GENOMIC DNA]</scope>
    <source>
        <strain evidence="11 12">JPCC DA0580</strain>
    </source>
</reference>
<dbReference type="FunCoup" id="A0A1Z5JF65">
    <property type="interactions" value="387"/>
</dbReference>
<dbReference type="InterPro" id="IPR034148">
    <property type="entry name" value="NCBP2_RRM"/>
</dbReference>
<evidence type="ECO:0000256" key="7">
    <source>
        <dbReference type="PROSITE-ProRule" id="PRU00176"/>
    </source>
</evidence>
<evidence type="ECO:0000256" key="9">
    <source>
        <dbReference type="SAM" id="MobiDB-lite"/>
    </source>
</evidence>
<dbReference type="InParanoid" id="A0A1Z5JF65"/>
<keyword evidence="3 8" id="KW-0507">mRNA processing</keyword>
<dbReference type="OrthoDB" id="201398at2759"/>
<feature type="domain" description="RRM" evidence="10">
    <location>
        <begin position="52"/>
        <end position="130"/>
    </location>
</feature>
<keyword evidence="4 7" id="KW-0694">RNA-binding</keyword>
<evidence type="ECO:0000256" key="1">
    <source>
        <dbReference type="ARBA" id="ARBA00004123"/>
    </source>
</evidence>
<organism evidence="11 12">
    <name type="scientific">Fistulifera solaris</name>
    <name type="common">Oleaginous diatom</name>
    <dbReference type="NCBI Taxonomy" id="1519565"/>
    <lineage>
        <taxon>Eukaryota</taxon>
        <taxon>Sar</taxon>
        <taxon>Stramenopiles</taxon>
        <taxon>Ochrophyta</taxon>
        <taxon>Bacillariophyta</taxon>
        <taxon>Bacillariophyceae</taxon>
        <taxon>Bacillariophycidae</taxon>
        <taxon>Naviculales</taxon>
        <taxon>Naviculaceae</taxon>
        <taxon>Fistulifera</taxon>
    </lineage>
</organism>
<protein>
    <recommendedName>
        <fullName evidence="8">Nuclear cap-binding protein subunit 2</fullName>
    </recommendedName>
    <alternativeName>
        <fullName evidence="8">20 kDa nuclear cap-binding protein</fullName>
    </alternativeName>
</protein>
<keyword evidence="6 8" id="KW-0539">Nucleus</keyword>
<keyword evidence="12" id="KW-1185">Reference proteome</keyword>
<dbReference type="PROSITE" id="PS50102">
    <property type="entry name" value="RRM"/>
    <property type="match status" value="1"/>
</dbReference>
<dbReference type="InterPro" id="IPR000504">
    <property type="entry name" value="RRM_dom"/>
</dbReference>
<dbReference type="GO" id="GO:0045292">
    <property type="term" value="P:mRNA cis splicing, via spliceosome"/>
    <property type="evidence" value="ECO:0007669"/>
    <property type="project" value="InterPro"/>
</dbReference>
<dbReference type="EMBL" id="BDSP01000053">
    <property type="protein sequence ID" value="GAX12643.1"/>
    <property type="molecule type" value="Genomic_DNA"/>
</dbReference>
<dbReference type="Proteomes" id="UP000198406">
    <property type="component" value="Unassembled WGS sequence"/>
</dbReference>
<comment type="similarity">
    <text evidence="2 8">Belongs to the RRM NCBP2 family.</text>
</comment>
<dbReference type="GO" id="GO:0000339">
    <property type="term" value="F:RNA cap binding"/>
    <property type="evidence" value="ECO:0007669"/>
    <property type="project" value="InterPro"/>
</dbReference>
<dbReference type="SUPFAM" id="SSF54928">
    <property type="entry name" value="RNA-binding domain, RBD"/>
    <property type="match status" value="1"/>
</dbReference>
<evidence type="ECO:0000256" key="2">
    <source>
        <dbReference type="ARBA" id="ARBA00010725"/>
    </source>
</evidence>
<gene>
    <name evidence="11" type="ORF">FisN_13Lh113</name>
</gene>
<dbReference type="PANTHER" id="PTHR18847">
    <property type="entry name" value="20 KD NUCLEAR CAP BINDING PROTEIN"/>
    <property type="match status" value="1"/>
</dbReference>
<dbReference type="InterPro" id="IPR012677">
    <property type="entry name" value="Nucleotide-bd_a/b_plait_sf"/>
</dbReference>
<evidence type="ECO:0000256" key="4">
    <source>
        <dbReference type="ARBA" id="ARBA00022884"/>
    </source>
</evidence>
<dbReference type="InterPro" id="IPR035979">
    <property type="entry name" value="RBD_domain_sf"/>
</dbReference>
<dbReference type="Gene3D" id="3.30.70.330">
    <property type="match status" value="1"/>
</dbReference>
<dbReference type="CDD" id="cd12240">
    <property type="entry name" value="RRM_NCBP2"/>
    <property type="match status" value="1"/>
</dbReference>
<dbReference type="SMART" id="SM00360">
    <property type="entry name" value="RRM"/>
    <property type="match status" value="1"/>
</dbReference>
<evidence type="ECO:0000313" key="11">
    <source>
        <dbReference type="EMBL" id="GAX12643.1"/>
    </source>
</evidence>
<accession>A0A1Z5JF65</accession>